<dbReference type="OrthoDB" id="10567446at2759"/>
<keyword evidence="2" id="KW-0808">Transferase</keyword>
<dbReference type="GO" id="GO:0006506">
    <property type="term" value="P:GPI anchor biosynthetic process"/>
    <property type="evidence" value="ECO:0007669"/>
    <property type="project" value="InterPro"/>
</dbReference>
<dbReference type="PANTHER" id="PTHR23072">
    <property type="entry name" value="PHOSPHATIDYLINOSITOL GLYCAN-RELATED"/>
    <property type="match status" value="1"/>
</dbReference>
<dbReference type="InterPro" id="IPR039527">
    <property type="entry name" value="PIGG/GPI7"/>
</dbReference>
<protein>
    <submittedName>
        <fullName evidence="2">PIGG</fullName>
        <ecNumber evidence="2">2.7.-.-</ecNumber>
    </submittedName>
</protein>
<sequence>MWRCGSIFTTVVILLVKSLTYEIFIRSKVILMFHLLRLLSLASTSFIEEEHQVSYFLTMTLFMTMDPSFELLVVMLAYRGARTLNQTGDKWAHLPDVSDWLNNHGYIRSSLFLFSIMGLWVLRARQEGIILIDKLSSIVLMVCVRGVYEAQIVYLGCVVIACVKAIIYKKTSRTNDGHAIFEVLMDSFIPLICVLNRAENVCLIFLSVYAESVIWSKIKDNTNGFKSALLYYMFGLCAFFHHGNSTSSLSKVDVNRGYIGISSFNSITVGSLLMISTYSGPLLWLILLYKRLDKTHHKYSLDASILLLGVEADFPIEIQRGRMIVDWLKCGIFDVLLLGVETLVNIWLAINLKDAGFLSQFQGILILTVLPNLLNTGIWFFSLRKNNGSDFIPVLLLTLLGWPCPLFVYIWSIYLNVFGHKRRKDARITANIFRIIQTLSFSIPVLIINIMTLIGSLKSENAHGNITLNLNSLSAHIYEVKIHGLAFLIGFLNVLRSASLFNERKTFPLLFVTAGFPFILFTTLTRILIAGLIVTFLRIEWICLTAISLLFFNLILYIGTQKRTLSMNTLDNDLDSSRNNALIASECLRYLPKYLLLSVCSIFIPSAYSNDRKSKHPQIKGGTFILLNYFVNGTIFALTLGVTIFHFTPDDINGLSLPQPSLNVKIPQGKLFVKAMGLDIGISLPDQNLDLGSMPPVTANVNTSENDGLISIIIPAVLLLLPLPFVVIRALMMELDCFVLRRKDFEKFAPELAQNSTTKEALHTNREIYLLNQKKKRRQEADVLSEIARKRLHDRSVLCRLYCSLVFGFLGLIIVTLTFIVSVALAVINLKH</sequence>
<dbReference type="AlphaFoldDB" id="A0A7R8D5G9"/>
<dbReference type="EMBL" id="HG994585">
    <property type="protein sequence ID" value="CAF2979835.1"/>
    <property type="molecule type" value="Genomic_DNA"/>
</dbReference>
<keyword evidence="3" id="KW-1185">Reference proteome</keyword>
<dbReference type="PANTHER" id="PTHR23072:SF0">
    <property type="entry name" value="GPI ETHANOLAMINE PHOSPHATE TRANSFERASE 2"/>
    <property type="match status" value="1"/>
</dbReference>
<organism evidence="2 3">
    <name type="scientific">Lepeophtheirus salmonis</name>
    <name type="common">Salmon louse</name>
    <name type="synonym">Caligus salmonis</name>
    <dbReference type="NCBI Taxonomy" id="72036"/>
    <lineage>
        <taxon>Eukaryota</taxon>
        <taxon>Metazoa</taxon>
        <taxon>Ecdysozoa</taxon>
        <taxon>Arthropoda</taxon>
        <taxon>Crustacea</taxon>
        <taxon>Multicrustacea</taxon>
        <taxon>Hexanauplia</taxon>
        <taxon>Copepoda</taxon>
        <taxon>Siphonostomatoida</taxon>
        <taxon>Caligidae</taxon>
        <taxon>Lepeophtheirus</taxon>
    </lineage>
</organism>
<dbReference type="GO" id="GO:0051267">
    <property type="term" value="F:CP2 mannose-ethanolamine phosphotransferase activity"/>
    <property type="evidence" value="ECO:0007669"/>
    <property type="project" value="TreeGrafter"/>
</dbReference>
<dbReference type="InterPro" id="IPR045687">
    <property type="entry name" value="PIGG/GPI7_C"/>
</dbReference>
<dbReference type="EC" id="2.7.-.-" evidence="2"/>
<reference evidence="2" key="1">
    <citation type="submission" date="2021-02" db="EMBL/GenBank/DDBJ databases">
        <authorList>
            <person name="Bekaert M."/>
        </authorList>
    </citation>
    <scope>NUCLEOTIDE SEQUENCE</scope>
    <source>
        <strain evidence="2">IoA-00</strain>
    </source>
</reference>
<evidence type="ECO:0000313" key="2">
    <source>
        <dbReference type="EMBL" id="CAF2979835.1"/>
    </source>
</evidence>
<dbReference type="GO" id="GO:0005789">
    <property type="term" value="C:endoplasmic reticulum membrane"/>
    <property type="evidence" value="ECO:0007669"/>
    <property type="project" value="TreeGrafter"/>
</dbReference>
<evidence type="ECO:0000259" key="1">
    <source>
        <dbReference type="Pfam" id="PF19316"/>
    </source>
</evidence>
<evidence type="ECO:0000313" key="3">
    <source>
        <dbReference type="Proteomes" id="UP000675881"/>
    </source>
</evidence>
<dbReference type="Proteomes" id="UP000675881">
    <property type="component" value="Chromosome 6"/>
</dbReference>
<feature type="domain" description="GPI ethanolamine phosphate transferase 2 C-terminal" evidence="1">
    <location>
        <begin position="145"/>
        <end position="289"/>
    </location>
</feature>
<dbReference type="Pfam" id="PF19316">
    <property type="entry name" value="PIGO_PIGG"/>
    <property type="match status" value="1"/>
</dbReference>
<accession>A0A7R8D5G9</accession>
<name>A0A7R8D5G9_LEPSM</name>
<gene>
    <name evidence="2" type="ORF">LSAA_11727</name>
</gene>
<proteinExistence type="predicted"/>